<dbReference type="InterPro" id="IPR018247">
    <property type="entry name" value="EF_Hand_1_Ca_BS"/>
</dbReference>
<dbReference type="Gene3D" id="1.10.238.10">
    <property type="entry name" value="EF-hand"/>
    <property type="match status" value="2"/>
</dbReference>
<dbReference type="PROSITE" id="PS50222">
    <property type="entry name" value="EF_HAND_2"/>
    <property type="match status" value="1"/>
</dbReference>
<name>A0A0B6ZE61_9EUPU</name>
<keyword evidence="1" id="KW-0106">Calcium</keyword>
<dbReference type="PANTHER" id="PTHR20875:SF2">
    <property type="entry name" value="EF-HAND CALCIUM-BINDING DOMAIN-CONTAINING PROTEIN 6"/>
    <property type="match status" value="1"/>
</dbReference>
<evidence type="ECO:0000259" key="3">
    <source>
        <dbReference type="PROSITE" id="PS50222"/>
    </source>
</evidence>
<feature type="region of interest" description="Disordered" evidence="2">
    <location>
        <begin position="1"/>
        <end position="29"/>
    </location>
</feature>
<dbReference type="InterPro" id="IPR011992">
    <property type="entry name" value="EF-hand-dom_pair"/>
</dbReference>
<dbReference type="EMBL" id="HACG01019105">
    <property type="protein sequence ID" value="CEK65970.1"/>
    <property type="molecule type" value="Transcribed_RNA"/>
</dbReference>
<evidence type="ECO:0000256" key="1">
    <source>
        <dbReference type="ARBA" id="ARBA00022837"/>
    </source>
</evidence>
<dbReference type="InterPro" id="IPR052603">
    <property type="entry name" value="EFCB6"/>
</dbReference>
<evidence type="ECO:0000256" key="2">
    <source>
        <dbReference type="SAM" id="MobiDB-lite"/>
    </source>
</evidence>
<reference evidence="4" key="1">
    <citation type="submission" date="2014-12" db="EMBL/GenBank/DDBJ databases">
        <title>Insight into the proteome of Arion vulgaris.</title>
        <authorList>
            <person name="Aradska J."/>
            <person name="Bulat T."/>
            <person name="Smidak R."/>
            <person name="Sarate P."/>
            <person name="Gangsoo J."/>
            <person name="Sialana F."/>
            <person name="Bilban M."/>
            <person name="Lubec G."/>
        </authorList>
    </citation>
    <scope>NUCLEOTIDE SEQUENCE</scope>
    <source>
        <tissue evidence="4">Skin</tissue>
    </source>
</reference>
<proteinExistence type="predicted"/>
<sequence length="238" mass="27275">SIAEKPSTAKATQKSAGVERQKISSSQAAIERPQVITGSAKEKRLTELLKKVEYDVMKRWDVLYSIFLNLDRDGYSSISVQDMRDICYKLKLPLTSIEREDLCNFFDLHRNGWFNYLSFLNAVKKLSPGKEVNPYVFNIHTKRLHKNAGPTSMAVTVYDFLAELKGTLLKKFKTLRGSFKFFDHNHNGFIEEAELRKSLTALGYALSNQDFLDVLQLFDRSQGQRLSFDDFKATLLTV</sequence>
<accession>A0A0B6ZE61</accession>
<dbReference type="PANTHER" id="PTHR20875">
    <property type="entry name" value="EF-HAND CALCIUM-BINDING DOMAIN-CONTAINING PROTEIN 6-RELATED"/>
    <property type="match status" value="1"/>
</dbReference>
<evidence type="ECO:0000313" key="4">
    <source>
        <dbReference type="EMBL" id="CEK65970.1"/>
    </source>
</evidence>
<dbReference type="SUPFAM" id="SSF47473">
    <property type="entry name" value="EF-hand"/>
    <property type="match status" value="1"/>
</dbReference>
<dbReference type="PROSITE" id="PS00018">
    <property type="entry name" value="EF_HAND_1"/>
    <property type="match status" value="2"/>
</dbReference>
<dbReference type="Pfam" id="PF13499">
    <property type="entry name" value="EF-hand_7"/>
    <property type="match status" value="1"/>
</dbReference>
<dbReference type="GO" id="GO:0005654">
    <property type="term" value="C:nucleoplasm"/>
    <property type="evidence" value="ECO:0007669"/>
    <property type="project" value="TreeGrafter"/>
</dbReference>
<dbReference type="InterPro" id="IPR002048">
    <property type="entry name" value="EF_hand_dom"/>
</dbReference>
<feature type="non-terminal residue" evidence="4">
    <location>
        <position position="1"/>
    </location>
</feature>
<dbReference type="GO" id="GO:0005509">
    <property type="term" value="F:calcium ion binding"/>
    <property type="evidence" value="ECO:0007669"/>
    <property type="project" value="InterPro"/>
</dbReference>
<gene>
    <name evidence="4" type="primary">ORF56862</name>
</gene>
<feature type="domain" description="EF-hand" evidence="3">
    <location>
        <begin position="170"/>
        <end position="205"/>
    </location>
</feature>
<dbReference type="AlphaFoldDB" id="A0A0B6ZE61"/>
<protein>
    <recommendedName>
        <fullName evidence="3">EF-hand domain-containing protein</fullName>
    </recommendedName>
</protein>
<organism evidence="4">
    <name type="scientific">Arion vulgaris</name>
    <dbReference type="NCBI Taxonomy" id="1028688"/>
    <lineage>
        <taxon>Eukaryota</taxon>
        <taxon>Metazoa</taxon>
        <taxon>Spiralia</taxon>
        <taxon>Lophotrochozoa</taxon>
        <taxon>Mollusca</taxon>
        <taxon>Gastropoda</taxon>
        <taxon>Heterobranchia</taxon>
        <taxon>Euthyneura</taxon>
        <taxon>Panpulmonata</taxon>
        <taxon>Eupulmonata</taxon>
        <taxon>Stylommatophora</taxon>
        <taxon>Helicina</taxon>
        <taxon>Arionoidea</taxon>
        <taxon>Arionidae</taxon>
        <taxon>Arion</taxon>
    </lineage>
</organism>